<feature type="domain" description="Solute-binding protein family 3/N-terminal" evidence="2">
    <location>
        <begin position="32"/>
        <end position="245"/>
    </location>
</feature>
<evidence type="ECO:0000313" key="3">
    <source>
        <dbReference type="EMBL" id="MDC7715716.1"/>
    </source>
</evidence>
<comment type="caution">
    <text evidence="3">The sequence shown here is derived from an EMBL/GenBank/DDBJ whole genome shotgun (WGS) entry which is preliminary data.</text>
</comment>
<keyword evidence="4" id="KW-1185">Reference proteome</keyword>
<dbReference type="SUPFAM" id="SSF53850">
    <property type="entry name" value="Periplasmic binding protein-like II"/>
    <property type="match status" value="1"/>
</dbReference>
<dbReference type="RefSeq" id="WP_272750213.1">
    <property type="nucleotide sequence ID" value="NZ_JAQQLF010000001.1"/>
</dbReference>
<dbReference type="InterPro" id="IPR001638">
    <property type="entry name" value="Solute-binding_3/MltF_N"/>
</dbReference>
<dbReference type="Gene3D" id="3.40.190.10">
    <property type="entry name" value="Periplasmic binding protein-like II"/>
    <property type="match status" value="2"/>
</dbReference>
<gene>
    <name evidence="3" type="ORF">PQU95_00590</name>
</gene>
<organism evidence="3 4">
    <name type="scientific">Vogesella aquatica</name>
    <dbReference type="NCBI Taxonomy" id="2984206"/>
    <lineage>
        <taxon>Bacteria</taxon>
        <taxon>Pseudomonadati</taxon>
        <taxon>Pseudomonadota</taxon>
        <taxon>Betaproteobacteria</taxon>
        <taxon>Neisseriales</taxon>
        <taxon>Chromobacteriaceae</taxon>
        <taxon>Vogesella</taxon>
    </lineage>
</organism>
<evidence type="ECO:0000256" key="1">
    <source>
        <dbReference type="ARBA" id="ARBA00022729"/>
    </source>
</evidence>
<dbReference type="PANTHER" id="PTHR35936">
    <property type="entry name" value="MEMBRANE-BOUND LYTIC MUREIN TRANSGLYCOSYLASE F"/>
    <property type="match status" value="1"/>
</dbReference>
<reference evidence="3 4" key="1">
    <citation type="submission" date="2023-01" db="EMBL/GenBank/DDBJ databases">
        <title>Novel species of the genus Vogesella isolated from rivers.</title>
        <authorList>
            <person name="Lu H."/>
        </authorList>
    </citation>
    <scope>NUCLEOTIDE SEQUENCE [LARGE SCALE GENOMIC DNA]</scope>
    <source>
        <strain evidence="3 4">DC21W</strain>
    </source>
</reference>
<name>A0ABT5IU52_9NEIS</name>
<proteinExistence type="predicted"/>
<dbReference type="Proteomes" id="UP001219956">
    <property type="component" value="Unassembled WGS sequence"/>
</dbReference>
<dbReference type="EMBL" id="JAQQLF010000001">
    <property type="protein sequence ID" value="MDC7715716.1"/>
    <property type="molecule type" value="Genomic_DNA"/>
</dbReference>
<dbReference type="PANTHER" id="PTHR35936:SF25">
    <property type="entry name" value="ABC TRANSPORTER SUBSTRATE-BINDING PROTEIN"/>
    <property type="match status" value="1"/>
</dbReference>
<keyword evidence="1" id="KW-0732">Signal</keyword>
<evidence type="ECO:0000259" key="2">
    <source>
        <dbReference type="Pfam" id="PF00497"/>
    </source>
</evidence>
<protein>
    <submittedName>
        <fullName evidence="3">Transporter substrate-binding domain-containing protein</fullName>
    </submittedName>
</protein>
<accession>A0ABT5IU52</accession>
<sequence>MRRWFLVVGLLWLAGGVWAAEPPLQVRFSNQEYPPYAGSRLPDGGMLTRLVTEVFRRGNVSVSYVWYPNNRAIQLARNGDVDGSVGWTPSPERERDLLFSQEVLPFRMVLFQRKAGHYRWKALSDLASYRFGVTLGNFYSPEFHQLLKQGALQADESADDLSNMRKLVARRVDLVPMELESGQFLIQQQLSPAQAGLLMAQPRAYWRAPMCMVVWRGHPQAAELVRRFNRELAAMKRSGELARLLADSRRRVFLQQP</sequence>
<dbReference type="Pfam" id="PF00497">
    <property type="entry name" value="SBP_bac_3"/>
    <property type="match status" value="1"/>
</dbReference>
<evidence type="ECO:0000313" key="4">
    <source>
        <dbReference type="Proteomes" id="UP001219956"/>
    </source>
</evidence>